<keyword evidence="8 10" id="KW-0472">Membrane</keyword>
<comment type="subcellular location">
    <subcellularLocation>
        <location evidence="2 10">Cell membrane</location>
        <topology evidence="2 10">Multi-pass membrane protein</topology>
    </subcellularLocation>
</comment>
<dbReference type="InParanoid" id="A0A409YIU6"/>
<feature type="transmembrane region" description="Helical" evidence="10">
    <location>
        <begin position="31"/>
        <end position="49"/>
    </location>
</feature>
<feature type="transmembrane region" description="Helical" evidence="10">
    <location>
        <begin position="303"/>
        <end position="325"/>
    </location>
</feature>
<feature type="compositionally biased region" description="Low complexity" evidence="11">
    <location>
        <begin position="1049"/>
        <end position="1059"/>
    </location>
</feature>
<organism evidence="12 13">
    <name type="scientific">Gymnopilus dilepis</name>
    <dbReference type="NCBI Taxonomy" id="231916"/>
    <lineage>
        <taxon>Eukaryota</taxon>
        <taxon>Fungi</taxon>
        <taxon>Dikarya</taxon>
        <taxon>Basidiomycota</taxon>
        <taxon>Agaricomycotina</taxon>
        <taxon>Agaricomycetes</taxon>
        <taxon>Agaricomycetidae</taxon>
        <taxon>Agaricales</taxon>
        <taxon>Agaricineae</taxon>
        <taxon>Hymenogastraceae</taxon>
        <taxon>Gymnopilus</taxon>
    </lineage>
</organism>
<reference evidence="12 13" key="1">
    <citation type="journal article" date="2018" name="Evol. Lett.">
        <title>Horizontal gene cluster transfer increased hallucinogenic mushroom diversity.</title>
        <authorList>
            <person name="Reynolds H.T."/>
            <person name="Vijayakumar V."/>
            <person name="Gluck-Thaler E."/>
            <person name="Korotkin H.B."/>
            <person name="Matheny P.B."/>
            <person name="Slot J.C."/>
        </authorList>
    </citation>
    <scope>NUCLEOTIDE SEQUENCE [LARGE SCALE GENOMIC DNA]</scope>
    <source>
        <strain evidence="12 13">SRW20</strain>
    </source>
</reference>
<dbReference type="GO" id="GO:0005886">
    <property type="term" value="C:plasma membrane"/>
    <property type="evidence" value="ECO:0007669"/>
    <property type="project" value="UniProtKB-SubCell"/>
</dbReference>
<evidence type="ECO:0000256" key="5">
    <source>
        <dbReference type="ARBA" id="ARBA00022692"/>
    </source>
</evidence>
<feature type="compositionally biased region" description="Polar residues" evidence="11">
    <location>
        <begin position="1028"/>
        <end position="1040"/>
    </location>
</feature>
<dbReference type="AlphaFoldDB" id="A0A409YIU6"/>
<feature type="compositionally biased region" description="Polar residues" evidence="11">
    <location>
        <begin position="1067"/>
        <end position="1080"/>
    </location>
</feature>
<accession>A0A409YIU6</accession>
<evidence type="ECO:0000313" key="12">
    <source>
        <dbReference type="EMBL" id="PPR02963.1"/>
    </source>
</evidence>
<keyword evidence="7 10" id="KW-1133">Transmembrane helix</keyword>
<sequence>MSSHWNVPPPTYDAHSTRTTTLTPYLQLNHLLSLTWLAYPILSLIFVAFRLQLSLDDAQNAAASAKGDLLTSCQAAERAATSAASLPRFMALATNQQYAEAVNDAMNAARAALVLSLTVMEAIINFIVDIYRSTFLCFLELVVQGGLAILIGAVQEINNVLQSVTSALRTGIQNDIASANKIITDAINTINKVNPFGDITPPQIAIPSLDSLQNVTLPQSFTDALTSLNASIPSISDLKDKINDIIDTPFELLKQDINATFSNLTFTPDGLPVPELNQLTFCNDLDTSVIDDISRDFVKIAKIGVVILILLALLLTGLNCLLTWYKWRCMKKHLQYTREAWMTDPTMVHVKSSVSAPQITMSDHNLLMLQANSEHPLITKIMNHLSARFSLSPTQHTHIQWFLHYIFHPPALACFLIGFFGLLSVQVQLFAIGPLEAKYQDRAASTVTDFSSLIATSINNSMYNQSSAYANDVNVRVATVQSTINDGLFGWVNGTTTTLNDTINTFYTDIQNAVNTVFNGSILESPVNDFIKCFIGSKVDAIEDALTFLHDNLHVNIPTVNETVLVLSPDSVNEVSQPIAAAAIGGTNGDNDSLIGRLVNSYAASLKKERIMFAIFMALWGLVVIMGLSVVFWHSIVRPYMERRGRKKWEAEQRVGVQSIGPFLSADTGVNGGAGGEKKGFASFSPLPSPRGSVFKPFWASRSNSPASREASPGSSQESLRQPIQDATFRRDTFTQNTGSPSPVRKKSAKLLALGRRAMRGERLKKDGSDDELDMNISPSQVEGGRGSSDSPSLVTALYRKMTGLFSHNENKESVDESSGSLEEESPEGQGPKLQIYTQRGLDMYGPNRRQTDTMLQPREADCGLRSHWSTSPGPQQTSWTKIMSPTVKTASPTTVQAPRVIVSQVPDIPFSPPIGVPIRPTRSSIPLDIGTEHEGPTTPVTKAPATVLPLPLYSGSGISQQASQFPQPPRQPPRHPRLQNPFGNVQPQTRESRSSPPPPMESPRMYQPQHALAPPPTASQTNHRRASSLNTTATSQWRVTNAAPGDYSSSAASLASRDSSSHHNEVQGQTSLTPVTLQGQTSLTPVTRLLPTTHARGSSTVVNPFITPFDDEHRVRISHPTGAGARKSIPTNPFVHAI</sequence>
<keyword evidence="5 10" id="KW-0812">Transmembrane</keyword>
<evidence type="ECO:0000256" key="2">
    <source>
        <dbReference type="ARBA" id="ARBA00004651"/>
    </source>
</evidence>
<evidence type="ECO:0000256" key="6">
    <source>
        <dbReference type="ARBA" id="ARBA00022971"/>
    </source>
</evidence>
<keyword evidence="6 10" id="KW-0184">Conjugation</keyword>
<gene>
    <name evidence="12" type="ORF">CVT26_004907</name>
</gene>
<protein>
    <recommendedName>
        <fullName evidence="10">Plasma membrane fusion protein PRM1</fullName>
    </recommendedName>
</protein>
<dbReference type="Proteomes" id="UP000284706">
    <property type="component" value="Unassembled WGS sequence"/>
</dbReference>
<dbReference type="PANTHER" id="PTHR31030">
    <property type="entry name" value="PLASMA MEMBRANE FUSION PROTEIN PRM1"/>
    <property type="match status" value="1"/>
</dbReference>
<feature type="transmembrane region" description="Helical" evidence="10">
    <location>
        <begin position="611"/>
        <end position="633"/>
    </location>
</feature>
<comment type="caution">
    <text evidence="10">Lacks conserved residue(s) required for the propagation of feature annotation.</text>
</comment>
<feature type="region of interest" description="Disordered" evidence="11">
    <location>
        <begin position="808"/>
        <end position="835"/>
    </location>
</feature>
<evidence type="ECO:0000256" key="3">
    <source>
        <dbReference type="ARBA" id="ARBA00010780"/>
    </source>
</evidence>
<evidence type="ECO:0000256" key="10">
    <source>
        <dbReference type="RuleBase" id="RU366035"/>
    </source>
</evidence>
<feature type="compositionally biased region" description="Basic and acidic residues" evidence="11">
    <location>
        <begin position="759"/>
        <end position="768"/>
    </location>
</feature>
<name>A0A409YIU6_9AGAR</name>
<proteinExistence type="inferred from homology"/>
<dbReference type="InterPro" id="IPR026777">
    <property type="entry name" value="PRM1"/>
</dbReference>
<dbReference type="GO" id="GO:0043332">
    <property type="term" value="C:mating projection tip"/>
    <property type="evidence" value="ECO:0007669"/>
    <property type="project" value="UniProtKB-UniRule"/>
</dbReference>
<evidence type="ECO:0000256" key="9">
    <source>
        <dbReference type="ARBA" id="ARBA00023180"/>
    </source>
</evidence>
<dbReference type="FunCoup" id="A0A409YIU6">
    <property type="interactions" value="5"/>
</dbReference>
<evidence type="ECO:0000256" key="4">
    <source>
        <dbReference type="ARBA" id="ARBA00022475"/>
    </source>
</evidence>
<comment type="function">
    <text evidence="1 10">Involved in cell fusion during mating by stabilizing the plasma membrane fusion event.</text>
</comment>
<feature type="region of interest" description="Disordered" evidence="11">
    <location>
        <begin position="952"/>
        <end position="1080"/>
    </location>
</feature>
<comment type="similarity">
    <text evidence="3 10">Belongs to the PRM1 family.</text>
</comment>
<dbReference type="GO" id="GO:0032220">
    <property type="term" value="P:plasma membrane fusion involved in cytogamy"/>
    <property type="evidence" value="ECO:0007669"/>
    <property type="project" value="TreeGrafter"/>
</dbReference>
<keyword evidence="13" id="KW-1185">Reference proteome</keyword>
<keyword evidence="4 10" id="KW-1003">Cell membrane</keyword>
<dbReference type="EMBL" id="NHYE01000796">
    <property type="protein sequence ID" value="PPR02963.1"/>
    <property type="molecule type" value="Genomic_DNA"/>
</dbReference>
<dbReference type="STRING" id="231916.A0A409YIU6"/>
<keyword evidence="9" id="KW-0325">Glycoprotein</keyword>
<evidence type="ECO:0000256" key="11">
    <source>
        <dbReference type="SAM" id="MobiDB-lite"/>
    </source>
</evidence>
<evidence type="ECO:0000256" key="8">
    <source>
        <dbReference type="ARBA" id="ARBA00023136"/>
    </source>
</evidence>
<evidence type="ECO:0000256" key="1">
    <source>
        <dbReference type="ARBA" id="ARBA00002512"/>
    </source>
</evidence>
<feature type="region of interest" description="Disordered" evidence="11">
    <location>
        <begin position="704"/>
        <end position="792"/>
    </location>
</feature>
<dbReference type="OrthoDB" id="10248838at2759"/>
<feature type="transmembrane region" description="Helical" evidence="10">
    <location>
        <begin position="410"/>
        <end position="432"/>
    </location>
</feature>
<feature type="compositionally biased region" description="Polar residues" evidence="11">
    <location>
        <begin position="704"/>
        <end position="722"/>
    </location>
</feature>
<evidence type="ECO:0000256" key="7">
    <source>
        <dbReference type="ARBA" id="ARBA00022989"/>
    </source>
</evidence>
<comment type="caution">
    <text evidence="12">The sequence shown here is derived from an EMBL/GenBank/DDBJ whole genome shotgun (WGS) entry which is preliminary data.</text>
</comment>
<evidence type="ECO:0000313" key="13">
    <source>
        <dbReference type="Proteomes" id="UP000284706"/>
    </source>
</evidence>
<dbReference type="PANTHER" id="PTHR31030:SF1">
    <property type="entry name" value="PLASMA MEMBRANE FUSION PROTEIN PRM1"/>
    <property type="match status" value="1"/>
</dbReference>